<gene>
    <name evidence="3" type="ORF">WQQ_16010</name>
</gene>
<proteinExistence type="predicted"/>
<feature type="domain" description="GST N-terminal" evidence="1">
    <location>
        <begin position="1"/>
        <end position="82"/>
    </location>
</feature>
<name>I7ZHU3_9GAMM</name>
<organism evidence="3 4">
    <name type="scientific">Hydrocarboniphaga effusa AP103</name>
    <dbReference type="NCBI Taxonomy" id="1172194"/>
    <lineage>
        <taxon>Bacteria</taxon>
        <taxon>Pseudomonadati</taxon>
        <taxon>Pseudomonadota</taxon>
        <taxon>Gammaproteobacteria</taxon>
        <taxon>Nevskiales</taxon>
        <taxon>Nevskiaceae</taxon>
        <taxon>Hydrocarboniphaga</taxon>
    </lineage>
</organism>
<dbReference type="SUPFAM" id="SSF52833">
    <property type="entry name" value="Thioredoxin-like"/>
    <property type="match status" value="1"/>
</dbReference>
<dbReference type="GO" id="GO:0005737">
    <property type="term" value="C:cytoplasm"/>
    <property type="evidence" value="ECO:0007669"/>
    <property type="project" value="TreeGrafter"/>
</dbReference>
<accession>I7ZHU3</accession>
<dbReference type="InterPro" id="IPR050802">
    <property type="entry name" value="EF-GSTs"/>
</dbReference>
<reference evidence="3 4" key="1">
    <citation type="journal article" date="2012" name="J. Bacteriol.">
        <title>Genome Sequence of n-Alkane-Degrading Hydrocarboniphaga effusa Strain AP103T (ATCC BAA-332T).</title>
        <authorList>
            <person name="Chang H.K."/>
            <person name="Zylstra G.J."/>
            <person name="Chae J.C."/>
        </authorList>
    </citation>
    <scope>NUCLEOTIDE SEQUENCE [LARGE SCALE GENOMIC DNA]</scope>
    <source>
        <strain evidence="3 4">AP103</strain>
    </source>
</reference>
<dbReference type="STRING" id="1172194.WQQ_16010"/>
<evidence type="ECO:0000313" key="3">
    <source>
        <dbReference type="EMBL" id="EIT71464.1"/>
    </source>
</evidence>
<dbReference type="InterPro" id="IPR010987">
    <property type="entry name" value="Glutathione-S-Trfase_C-like"/>
</dbReference>
<evidence type="ECO:0008006" key="5">
    <source>
        <dbReference type="Google" id="ProtNLM"/>
    </source>
</evidence>
<dbReference type="PROSITE" id="PS50404">
    <property type="entry name" value="GST_NTER"/>
    <property type="match status" value="1"/>
</dbReference>
<dbReference type="InterPro" id="IPR036282">
    <property type="entry name" value="Glutathione-S-Trfase_C_sf"/>
</dbReference>
<keyword evidence="4" id="KW-1185">Reference proteome</keyword>
<dbReference type="OrthoDB" id="8634103at2"/>
<dbReference type="AlphaFoldDB" id="I7ZHU3"/>
<dbReference type="EMBL" id="AKGD01000001">
    <property type="protein sequence ID" value="EIT71464.1"/>
    <property type="molecule type" value="Genomic_DNA"/>
</dbReference>
<evidence type="ECO:0000259" key="2">
    <source>
        <dbReference type="PROSITE" id="PS50405"/>
    </source>
</evidence>
<dbReference type="RefSeq" id="WP_007184550.1">
    <property type="nucleotide sequence ID" value="NZ_AKGD01000001.1"/>
</dbReference>
<dbReference type="CDD" id="cd03205">
    <property type="entry name" value="GST_C_6"/>
    <property type="match status" value="1"/>
</dbReference>
<sequence length="202" mass="22364">MSLTLYYSPTSPFARKVRIAAIELGLNNELELIALNPFEAGADYWAVNPLSKIPSLVTRDGFVLPDSRLILDYLRTLGDALEADGANDWANRKRQQLADGVIDAAVSANLEQRREAQLISKHWFERQLAAVRRALAFLEAEAGQLRTSGRITVAEISVASALGYLDLRLSNSLDWRSESVQLASWFATISQRPAVRDTVPPV</sequence>
<comment type="caution">
    <text evidence="3">The sequence shown here is derived from an EMBL/GenBank/DDBJ whole genome shotgun (WGS) entry which is preliminary data.</text>
</comment>
<dbReference type="Proteomes" id="UP000003704">
    <property type="component" value="Unassembled WGS sequence"/>
</dbReference>
<evidence type="ECO:0000259" key="1">
    <source>
        <dbReference type="PROSITE" id="PS50404"/>
    </source>
</evidence>
<dbReference type="InterPro" id="IPR036249">
    <property type="entry name" value="Thioredoxin-like_sf"/>
</dbReference>
<evidence type="ECO:0000313" key="4">
    <source>
        <dbReference type="Proteomes" id="UP000003704"/>
    </source>
</evidence>
<dbReference type="PANTHER" id="PTHR43986">
    <property type="entry name" value="ELONGATION FACTOR 1-GAMMA"/>
    <property type="match status" value="1"/>
</dbReference>
<protein>
    <recommendedName>
        <fullName evidence="5">Glutathione S-transferase</fullName>
    </recommendedName>
</protein>
<dbReference type="Gene3D" id="1.20.1050.10">
    <property type="match status" value="1"/>
</dbReference>
<dbReference type="SUPFAM" id="SSF47616">
    <property type="entry name" value="GST C-terminal domain-like"/>
    <property type="match status" value="1"/>
</dbReference>
<dbReference type="Pfam" id="PF13409">
    <property type="entry name" value="GST_N_2"/>
    <property type="match status" value="1"/>
</dbReference>
<dbReference type="PATRIC" id="fig|1172194.4.peg.1543"/>
<dbReference type="Gene3D" id="3.40.30.10">
    <property type="entry name" value="Glutaredoxin"/>
    <property type="match status" value="1"/>
</dbReference>
<dbReference type="GO" id="GO:0006414">
    <property type="term" value="P:translational elongation"/>
    <property type="evidence" value="ECO:0007669"/>
    <property type="project" value="TreeGrafter"/>
</dbReference>
<dbReference type="InterPro" id="IPR004045">
    <property type="entry name" value="Glutathione_S-Trfase_N"/>
</dbReference>
<dbReference type="PANTHER" id="PTHR43986:SF1">
    <property type="entry name" value="ELONGATION FACTOR 1-GAMMA"/>
    <property type="match status" value="1"/>
</dbReference>
<dbReference type="PROSITE" id="PS50405">
    <property type="entry name" value="GST_CTER"/>
    <property type="match status" value="1"/>
</dbReference>
<dbReference type="Pfam" id="PF13410">
    <property type="entry name" value="GST_C_2"/>
    <property type="match status" value="1"/>
</dbReference>
<feature type="domain" description="GST C-terminal" evidence="2">
    <location>
        <begin position="79"/>
        <end position="202"/>
    </location>
</feature>